<comment type="catalytic activity">
    <reaction evidence="5">
        <text>(6S)-5-formyl-5,6,7,8-tetrahydrofolate + ATP = (6R)-5,10-methenyltetrahydrofolate + ADP + phosphate</text>
        <dbReference type="Rhea" id="RHEA:10488"/>
        <dbReference type="ChEBI" id="CHEBI:30616"/>
        <dbReference type="ChEBI" id="CHEBI:43474"/>
        <dbReference type="ChEBI" id="CHEBI:57455"/>
        <dbReference type="ChEBI" id="CHEBI:57457"/>
        <dbReference type="ChEBI" id="CHEBI:456216"/>
        <dbReference type="EC" id="6.3.3.2"/>
    </reaction>
</comment>
<dbReference type="InterPro" id="IPR037171">
    <property type="entry name" value="NagB/RpiA_transferase-like"/>
</dbReference>
<feature type="binding site" evidence="4">
    <location>
        <begin position="3"/>
        <end position="7"/>
    </location>
    <ligand>
        <name>ATP</name>
        <dbReference type="ChEBI" id="CHEBI:30616"/>
    </ligand>
</feature>
<reference evidence="6 7" key="1">
    <citation type="submission" date="2018-10" db="EMBL/GenBank/DDBJ databases">
        <title>Oceanobacillus sp. YLB-02 draft genome.</title>
        <authorList>
            <person name="Yu L."/>
        </authorList>
    </citation>
    <scope>NUCLEOTIDE SEQUENCE [LARGE SCALE GENOMIC DNA]</scope>
    <source>
        <strain evidence="6 7">YLB-02</strain>
    </source>
</reference>
<dbReference type="GO" id="GO:0005524">
    <property type="term" value="F:ATP binding"/>
    <property type="evidence" value="ECO:0007669"/>
    <property type="project" value="UniProtKB-KW"/>
</dbReference>
<dbReference type="Pfam" id="PF01812">
    <property type="entry name" value="5-FTHF_cyc-lig"/>
    <property type="match status" value="1"/>
</dbReference>
<dbReference type="EC" id="6.3.3.2" evidence="5"/>
<dbReference type="Proteomes" id="UP000270219">
    <property type="component" value="Unassembled WGS sequence"/>
</dbReference>
<evidence type="ECO:0000256" key="3">
    <source>
        <dbReference type="ARBA" id="ARBA00022840"/>
    </source>
</evidence>
<dbReference type="InterPro" id="IPR002698">
    <property type="entry name" value="FTHF_cligase"/>
</dbReference>
<dbReference type="PANTHER" id="PTHR23407">
    <property type="entry name" value="ATPASE INHIBITOR/5-FORMYLTETRAHYDROFOLATE CYCLO-LIGASE"/>
    <property type="match status" value="1"/>
</dbReference>
<keyword evidence="7" id="KW-1185">Reference proteome</keyword>
<dbReference type="AlphaFoldDB" id="A0A498DD52"/>
<proteinExistence type="inferred from homology"/>
<evidence type="ECO:0000313" key="6">
    <source>
        <dbReference type="EMBL" id="RLL44904.1"/>
    </source>
</evidence>
<keyword evidence="5" id="KW-0479">Metal-binding</keyword>
<evidence type="ECO:0000256" key="4">
    <source>
        <dbReference type="PIRSR" id="PIRSR006806-1"/>
    </source>
</evidence>
<dbReference type="OrthoDB" id="9801938at2"/>
<sequence length="186" mass="21696">MNKADIRQNIIKKLKNVSETERNRVDAKLFEELISSSYWKNAKRIGVTVSNGFEWNTKPIIEEGWKQGKAMCVPKCYPTLKELKFFELEKFDQLEIVYYNLQEPKPSETIEVKKNEMDLIIVPGIVFDRRGYRIGFGGGYYDRFLANYKKHTVSILHSLQLMDEIPVDEHDIAINTLITEKGFVDL</sequence>
<dbReference type="GO" id="GO:0035999">
    <property type="term" value="P:tetrahydrofolate interconversion"/>
    <property type="evidence" value="ECO:0007669"/>
    <property type="project" value="TreeGrafter"/>
</dbReference>
<keyword evidence="5" id="KW-0460">Magnesium</keyword>
<dbReference type="NCBIfam" id="TIGR02727">
    <property type="entry name" value="MTHFS_bact"/>
    <property type="match status" value="1"/>
</dbReference>
<dbReference type="PIRSF" id="PIRSF006806">
    <property type="entry name" value="FTHF_cligase"/>
    <property type="match status" value="1"/>
</dbReference>
<dbReference type="GO" id="GO:0030272">
    <property type="term" value="F:5-formyltetrahydrofolate cyclo-ligase activity"/>
    <property type="evidence" value="ECO:0007669"/>
    <property type="project" value="UniProtKB-EC"/>
</dbReference>
<evidence type="ECO:0000256" key="5">
    <source>
        <dbReference type="RuleBase" id="RU361279"/>
    </source>
</evidence>
<evidence type="ECO:0000256" key="1">
    <source>
        <dbReference type="ARBA" id="ARBA00010638"/>
    </source>
</evidence>
<feature type="binding site" evidence="4">
    <location>
        <position position="54"/>
    </location>
    <ligand>
        <name>substrate</name>
    </ligand>
</feature>
<dbReference type="InterPro" id="IPR024185">
    <property type="entry name" value="FTHF_cligase-like_sf"/>
</dbReference>
<evidence type="ECO:0000313" key="7">
    <source>
        <dbReference type="Proteomes" id="UP000270219"/>
    </source>
</evidence>
<dbReference type="Gene3D" id="3.40.50.10420">
    <property type="entry name" value="NagB/RpiA/CoA transferase-like"/>
    <property type="match status" value="1"/>
</dbReference>
<protein>
    <recommendedName>
        <fullName evidence="5">5-formyltetrahydrofolate cyclo-ligase</fullName>
        <ecNumber evidence="5">6.3.3.2</ecNumber>
    </recommendedName>
</protein>
<dbReference type="SUPFAM" id="SSF100950">
    <property type="entry name" value="NagB/RpiA/CoA transferase-like"/>
    <property type="match status" value="1"/>
</dbReference>
<keyword evidence="2 4" id="KW-0547">Nucleotide-binding</keyword>
<organism evidence="6 7">
    <name type="scientific">Oceanobacillus piezotolerans</name>
    <dbReference type="NCBI Taxonomy" id="2448030"/>
    <lineage>
        <taxon>Bacteria</taxon>
        <taxon>Bacillati</taxon>
        <taxon>Bacillota</taxon>
        <taxon>Bacilli</taxon>
        <taxon>Bacillales</taxon>
        <taxon>Bacillaceae</taxon>
        <taxon>Oceanobacillus</taxon>
    </lineage>
</organism>
<comment type="similarity">
    <text evidence="1 5">Belongs to the 5-formyltetrahydrofolate cyclo-ligase family.</text>
</comment>
<feature type="binding site" evidence="4">
    <location>
        <position position="49"/>
    </location>
    <ligand>
        <name>substrate</name>
    </ligand>
</feature>
<dbReference type="RefSeq" id="WP_121522494.1">
    <property type="nucleotide sequence ID" value="NZ_RCHR01000003.1"/>
</dbReference>
<feature type="binding site" evidence="4">
    <location>
        <begin position="133"/>
        <end position="141"/>
    </location>
    <ligand>
        <name>ATP</name>
        <dbReference type="ChEBI" id="CHEBI:30616"/>
    </ligand>
</feature>
<name>A0A498DD52_9BACI</name>
<gene>
    <name evidence="6" type="ORF">D8M04_08465</name>
</gene>
<keyword evidence="6" id="KW-0436">Ligase</keyword>
<dbReference type="GO" id="GO:0046872">
    <property type="term" value="F:metal ion binding"/>
    <property type="evidence" value="ECO:0007669"/>
    <property type="project" value="UniProtKB-KW"/>
</dbReference>
<comment type="cofactor">
    <cofactor evidence="5">
        <name>Mg(2+)</name>
        <dbReference type="ChEBI" id="CHEBI:18420"/>
    </cofactor>
</comment>
<dbReference type="GO" id="GO:0009396">
    <property type="term" value="P:folic acid-containing compound biosynthetic process"/>
    <property type="evidence" value="ECO:0007669"/>
    <property type="project" value="TreeGrafter"/>
</dbReference>
<dbReference type="EMBL" id="RCHR01000003">
    <property type="protein sequence ID" value="RLL44904.1"/>
    <property type="molecule type" value="Genomic_DNA"/>
</dbReference>
<keyword evidence="3 4" id="KW-0067">ATP-binding</keyword>
<dbReference type="PANTHER" id="PTHR23407:SF1">
    <property type="entry name" value="5-FORMYLTETRAHYDROFOLATE CYCLO-LIGASE"/>
    <property type="match status" value="1"/>
</dbReference>
<evidence type="ECO:0000256" key="2">
    <source>
        <dbReference type="ARBA" id="ARBA00022741"/>
    </source>
</evidence>
<accession>A0A498DD52</accession>
<comment type="caution">
    <text evidence="6">The sequence shown here is derived from an EMBL/GenBank/DDBJ whole genome shotgun (WGS) entry which is preliminary data.</text>
</comment>